<keyword evidence="3" id="KW-1185">Reference proteome</keyword>
<gene>
    <name evidence="2" type="ORF">AFK71_16610</name>
</gene>
<proteinExistence type="predicted"/>
<keyword evidence="1" id="KW-1133">Transmembrane helix</keyword>
<dbReference type="OrthoDB" id="2706880at2"/>
<accession>A0A0L0QN49</accession>
<evidence type="ECO:0000313" key="3">
    <source>
        <dbReference type="Proteomes" id="UP000036780"/>
    </source>
</evidence>
<reference evidence="3" key="1">
    <citation type="submission" date="2015-07" db="EMBL/GenBank/DDBJ databases">
        <title>Fjat-10053 dsm26.</title>
        <authorList>
            <person name="Liu B."/>
            <person name="Wang J."/>
            <person name="Zhu Y."/>
            <person name="Liu G."/>
            <person name="Chen Q."/>
            <person name="Chen Z."/>
            <person name="Lan J."/>
            <person name="Che J."/>
            <person name="Ge C."/>
            <person name="Shi H."/>
            <person name="Pan Z."/>
            <person name="Liu X."/>
        </authorList>
    </citation>
    <scope>NUCLEOTIDE SEQUENCE [LARGE SCALE GENOMIC DNA]</scope>
    <source>
        <strain evidence="3">DSM 26</strain>
    </source>
</reference>
<feature type="transmembrane region" description="Helical" evidence="1">
    <location>
        <begin position="20"/>
        <end position="37"/>
    </location>
</feature>
<dbReference type="Proteomes" id="UP000036780">
    <property type="component" value="Unassembled WGS sequence"/>
</dbReference>
<organism evidence="2 3">
    <name type="scientific">Virgibacillus pantothenticus</name>
    <dbReference type="NCBI Taxonomy" id="1473"/>
    <lineage>
        <taxon>Bacteria</taxon>
        <taxon>Bacillati</taxon>
        <taxon>Bacillota</taxon>
        <taxon>Bacilli</taxon>
        <taxon>Bacillales</taxon>
        <taxon>Bacillaceae</taxon>
        <taxon>Virgibacillus</taxon>
    </lineage>
</organism>
<feature type="transmembrane region" description="Helical" evidence="1">
    <location>
        <begin position="81"/>
        <end position="100"/>
    </location>
</feature>
<evidence type="ECO:0000256" key="1">
    <source>
        <dbReference type="SAM" id="Phobius"/>
    </source>
</evidence>
<dbReference type="EMBL" id="LGTO01000007">
    <property type="protein sequence ID" value="KNE20017.1"/>
    <property type="molecule type" value="Genomic_DNA"/>
</dbReference>
<protein>
    <submittedName>
        <fullName evidence="2">Uncharacterized protein</fullName>
    </submittedName>
</protein>
<name>A0A0L0QN49_VIRPA</name>
<keyword evidence="1" id="KW-0812">Transmembrane</keyword>
<dbReference type="AlphaFoldDB" id="A0A0L0QN49"/>
<dbReference type="RefSeq" id="WP_050352585.1">
    <property type="nucleotide sequence ID" value="NZ_BOSN01000001.1"/>
</dbReference>
<sequence>MDDMELALELLNPSQIQEKYWYIFFLVCTICFIYFLSRSFIRWVIHRNAILLLSYLVISLFIFTIYFAISLLNGGLNTSFFQSFPLIMQSLAVFGLILILRSMFKYWLK</sequence>
<evidence type="ECO:0000313" key="2">
    <source>
        <dbReference type="EMBL" id="KNE20017.1"/>
    </source>
</evidence>
<dbReference type="GeneID" id="66870859"/>
<feature type="transmembrane region" description="Helical" evidence="1">
    <location>
        <begin position="49"/>
        <end position="69"/>
    </location>
</feature>
<keyword evidence="1" id="KW-0472">Membrane</keyword>
<comment type="caution">
    <text evidence="2">The sequence shown here is derived from an EMBL/GenBank/DDBJ whole genome shotgun (WGS) entry which is preliminary data.</text>
</comment>
<dbReference type="PATRIC" id="fig|1473.5.peg.2022"/>